<gene>
    <name evidence="1" type="ORF">F7725_022692</name>
</gene>
<proteinExistence type="predicted"/>
<organism evidence="1 2">
    <name type="scientific">Dissostichus mawsoni</name>
    <name type="common">Antarctic cod</name>
    <dbReference type="NCBI Taxonomy" id="36200"/>
    <lineage>
        <taxon>Eukaryota</taxon>
        <taxon>Metazoa</taxon>
        <taxon>Chordata</taxon>
        <taxon>Craniata</taxon>
        <taxon>Vertebrata</taxon>
        <taxon>Euteleostomi</taxon>
        <taxon>Actinopterygii</taxon>
        <taxon>Neopterygii</taxon>
        <taxon>Teleostei</taxon>
        <taxon>Neoteleostei</taxon>
        <taxon>Acanthomorphata</taxon>
        <taxon>Eupercaria</taxon>
        <taxon>Perciformes</taxon>
        <taxon>Notothenioidei</taxon>
        <taxon>Nototheniidae</taxon>
        <taxon>Dissostichus</taxon>
    </lineage>
</organism>
<accession>A0A7J5Z1K2</accession>
<sequence>MKPDSPESSSLQGPDVNAEKTIWKIHNDLKLRTFLSRVCFASQTDFRLTSLNERCFLKRGQTIVKRKRGERKNASNAICTANGGHFARARRRTKSLPDPWSMGVLRGAILRNVAAKPKMAGLAYEDLHAFLYEPAVGHCGPNSKMTSAETQYHFRYSAAQRGESYE</sequence>
<evidence type="ECO:0000313" key="1">
    <source>
        <dbReference type="EMBL" id="KAF3854637.1"/>
    </source>
</evidence>
<dbReference type="Proteomes" id="UP000518266">
    <property type="component" value="Unassembled WGS sequence"/>
</dbReference>
<evidence type="ECO:0000313" key="2">
    <source>
        <dbReference type="Proteomes" id="UP000518266"/>
    </source>
</evidence>
<name>A0A7J5Z1K2_DISMA</name>
<comment type="caution">
    <text evidence="1">The sequence shown here is derived from an EMBL/GenBank/DDBJ whole genome shotgun (WGS) entry which is preliminary data.</text>
</comment>
<reference evidence="1 2" key="1">
    <citation type="submission" date="2020-03" db="EMBL/GenBank/DDBJ databases">
        <title>Dissostichus mawsoni Genome sequencing and assembly.</title>
        <authorList>
            <person name="Park H."/>
        </authorList>
    </citation>
    <scope>NUCLEOTIDE SEQUENCE [LARGE SCALE GENOMIC DNA]</scope>
    <source>
        <strain evidence="1">DM0001</strain>
        <tissue evidence="1">Muscle</tissue>
    </source>
</reference>
<dbReference type="EMBL" id="JAAKFY010000007">
    <property type="protein sequence ID" value="KAF3854637.1"/>
    <property type="molecule type" value="Genomic_DNA"/>
</dbReference>
<keyword evidence="2" id="KW-1185">Reference proteome</keyword>
<dbReference type="AlphaFoldDB" id="A0A7J5Z1K2"/>
<feature type="non-terminal residue" evidence="1">
    <location>
        <position position="1"/>
    </location>
</feature>
<protein>
    <submittedName>
        <fullName evidence="1">Uncharacterized protein</fullName>
    </submittedName>
</protein>